<dbReference type="Proteomes" id="UP000481421">
    <property type="component" value="Unassembled WGS sequence"/>
</dbReference>
<protein>
    <recommendedName>
        <fullName evidence="4">LPS export ABC transporter periplasmic protein LptC</fullName>
    </recommendedName>
</protein>
<evidence type="ECO:0008006" key="4">
    <source>
        <dbReference type="Google" id="ProtNLM"/>
    </source>
</evidence>
<evidence type="ECO:0000313" key="3">
    <source>
        <dbReference type="Proteomes" id="UP000481421"/>
    </source>
</evidence>
<proteinExistence type="predicted"/>
<dbReference type="AlphaFoldDB" id="A0A6B3RPC1"/>
<keyword evidence="1" id="KW-1133">Transmembrane helix</keyword>
<evidence type="ECO:0000256" key="1">
    <source>
        <dbReference type="SAM" id="Phobius"/>
    </source>
</evidence>
<feature type="transmembrane region" description="Helical" evidence="1">
    <location>
        <begin position="12"/>
        <end position="35"/>
    </location>
</feature>
<gene>
    <name evidence="2" type="ORF">G3572_17530</name>
</gene>
<reference evidence="2 3" key="1">
    <citation type="submission" date="2020-02" db="EMBL/GenBank/DDBJ databases">
        <title>Rhodobacter algicola sp. nov., isolated from microalga culture.</title>
        <authorList>
            <person name="Park C.-Y."/>
        </authorList>
    </citation>
    <scope>NUCLEOTIDE SEQUENCE [LARGE SCALE GENOMIC DNA]</scope>
    <source>
        <strain evidence="2 3">ETT8</strain>
    </source>
</reference>
<accession>A0A6B3RPC1</accession>
<dbReference type="EMBL" id="JAAIKE010000007">
    <property type="protein sequence ID" value="NEX48014.1"/>
    <property type="molecule type" value="Genomic_DNA"/>
</dbReference>
<sequence length="203" mass="21236">MDMAQSDFHSRLIGWLKILLPLVALGILSTLFLVARTIDPDNAIPYADVDVEDRLREPRMTAPNYAGLTADGAALTIRADEARPASDSGTRASALALSGVLETPDGGRTELLAGAGQIDPGARRILLTDGVTIRSSTGWQVQGENLTAAMDTTDIEMPDAVTATGPAGVVTADSLRLTQAGDGEDSYLLVFNGAVKLVYAPAN</sequence>
<evidence type="ECO:0000313" key="2">
    <source>
        <dbReference type="EMBL" id="NEX48014.1"/>
    </source>
</evidence>
<name>A0A6B3RPC1_9RHOB</name>
<keyword evidence="3" id="KW-1185">Reference proteome</keyword>
<keyword evidence="1" id="KW-0472">Membrane</keyword>
<keyword evidence="1" id="KW-0812">Transmembrane</keyword>
<organism evidence="2 3">
    <name type="scientific">Pseudotabrizicola algicola</name>
    <dbReference type="NCBI Taxonomy" id="2709381"/>
    <lineage>
        <taxon>Bacteria</taxon>
        <taxon>Pseudomonadati</taxon>
        <taxon>Pseudomonadota</taxon>
        <taxon>Alphaproteobacteria</taxon>
        <taxon>Rhodobacterales</taxon>
        <taxon>Paracoccaceae</taxon>
        <taxon>Pseudotabrizicola</taxon>
    </lineage>
</organism>
<comment type="caution">
    <text evidence="2">The sequence shown here is derived from an EMBL/GenBank/DDBJ whole genome shotgun (WGS) entry which is preliminary data.</text>
</comment>